<dbReference type="InterPro" id="IPR000477">
    <property type="entry name" value="RT_dom"/>
</dbReference>
<comment type="caution">
    <text evidence="2">The sequence shown here is derived from an EMBL/GenBank/DDBJ whole genome shotgun (WGS) entry which is preliminary data.</text>
</comment>
<dbReference type="EMBL" id="CACVBM020000333">
    <property type="protein sequence ID" value="CAA7017583.1"/>
    <property type="molecule type" value="Genomic_DNA"/>
</dbReference>
<keyword evidence="3" id="KW-1185">Reference proteome</keyword>
<sequence length="214" mass="24056">MLNRAAEEGRFGYHHKCRASKLTHLCFADDLLIFVEGSLESVQNVLQVLHEFQLRSGLVVSVQKSSFFASGMTERECDLIQFSTGMPQGVLPVRYLGIPLCTKKLSIVKCQVLIQQVKEKFTSWSARSLSFAGRLLLIKTVIAGISTFWCSSFILPKACIKKINSLCSIFLWKGTIEGHHTTRVSWATVTLPKDEGGLGNNFSYYHFLMARLFL</sequence>
<accession>A0A6D2HSL7</accession>
<dbReference type="PANTHER" id="PTHR33116">
    <property type="entry name" value="REVERSE TRANSCRIPTASE ZINC-BINDING DOMAIN-CONTAINING PROTEIN-RELATED-RELATED"/>
    <property type="match status" value="1"/>
</dbReference>
<dbReference type="Proteomes" id="UP000467841">
    <property type="component" value="Unassembled WGS sequence"/>
</dbReference>
<gene>
    <name evidence="2" type="ORF">MERR_LOCUS4818</name>
</gene>
<proteinExistence type="predicted"/>
<name>A0A6D2HSL7_9BRAS</name>
<evidence type="ECO:0000313" key="2">
    <source>
        <dbReference type="EMBL" id="CAA7017583.1"/>
    </source>
</evidence>
<evidence type="ECO:0000259" key="1">
    <source>
        <dbReference type="Pfam" id="PF00078"/>
    </source>
</evidence>
<feature type="domain" description="Reverse transcriptase" evidence="1">
    <location>
        <begin position="16"/>
        <end position="99"/>
    </location>
</feature>
<dbReference type="SUPFAM" id="SSF56672">
    <property type="entry name" value="DNA/RNA polymerases"/>
    <property type="match status" value="1"/>
</dbReference>
<dbReference type="AlphaFoldDB" id="A0A6D2HSL7"/>
<dbReference type="PANTHER" id="PTHR33116:SF80">
    <property type="entry name" value="REVERSE TRANSCRIPTASE ZINC-BINDING DOMAIN-CONTAINING PROTEIN"/>
    <property type="match status" value="1"/>
</dbReference>
<dbReference type="Pfam" id="PF00078">
    <property type="entry name" value="RVT_1"/>
    <property type="match status" value="1"/>
</dbReference>
<organism evidence="2 3">
    <name type="scientific">Microthlaspi erraticum</name>
    <dbReference type="NCBI Taxonomy" id="1685480"/>
    <lineage>
        <taxon>Eukaryota</taxon>
        <taxon>Viridiplantae</taxon>
        <taxon>Streptophyta</taxon>
        <taxon>Embryophyta</taxon>
        <taxon>Tracheophyta</taxon>
        <taxon>Spermatophyta</taxon>
        <taxon>Magnoliopsida</taxon>
        <taxon>eudicotyledons</taxon>
        <taxon>Gunneridae</taxon>
        <taxon>Pentapetalae</taxon>
        <taxon>rosids</taxon>
        <taxon>malvids</taxon>
        <taxon>Brassicales</taxon>
        <taxon>Brassicaceae</taxon>
        <taxon>Coluteocarpeae</taxon>
        <taxon>Microthlaspi</taxon>
    </lineage>
</organism>
<dbReference type="InterPro" id="IPR043502">
    <property type="entry name" value="DNA/RNA_pol_sf"/>
</dbReference>
<dbReference type="OrthoDB" id="1110086at2759"/>
<evidence type="ECO:0000313" key="3">
    <source>
        <dbReference type="Proteomes" id="UP000467841"/>
    </source>
</evidence>
<reference evidence="2" key="1">
    <citation type="submission" date="2020-01" db="EMBL/GenBank/DDBJ databases">
        <authorList>
            <person name="Mishra B."/>
        </authorList>
    </citation>
    <scope>NUCLEOTIDE SEQUENCE [LARGE SCALE GENOMIC DNA]</scope>
</reference>
<protein>
    <recommendedName>
        <fullName evidence="1">Reverse transcriptase domain-containing protein</fullName>
    </recommendedName>
</protein>